<dbReference type="InterPro" id="IPR025723">
    <property type="entry name" value="ArsA/GET3_ATPase-like"/>
</dbReference>
<gene>
    <name evidence="3" type="ORF">SAMN03080603_01653</name>
</gene>
<protein>
    <submittedName>
        <fullName evidence="3">Arsenite efflux ATP-binding protein ArsA (TC 3.A.4.1.1)</fullName>
    </submittedName>
</protein>
<dbReference type="InterPro" id="IPR016300">
    <property type="entry name" value="ATPase_ArsA/GET3"/>
</dbReference>
<keyword evidence="4" id="KW-1185">Reference proteome</keyword>
<reference evidence="4" key="1">
    <citation type="submission" date="2016-10" db="EMBL/GenBank/DDBJ databases">
        <authorList>
            <person name="Varghese N."/>
            <person name="Submissions S."/>
        </authorList>
    </citation>
    <scope>NUCLEOTIDE SEQUENCE [LARGE SCALE GENOMIC DNA]</scope>
    <source>
        <strain evidence="4">DSM 13490</strain>
    </source>
</reference>
<dbReference type="CDD" id="cd02035">
    <property type="entry name" value="ArsA"/>
    <property type="match status" value="1"/>
</dbReference>
<dbReference type="Gene3D" id="3.40.50.300">
    <property type="entry name" value="P-loop containing nucleotide triphosphate hydrolases"/>
    <property type="match status" value="1"/>
</dbReference>
<dbReference type="GO" id="GO:0016887">
    <property type="term" value="F:ATP hydrolysis activity"/>
    <property type="evidence" value="ECO:0007669"/>
    <property type="project" value="InterPro"/>
</dbReference>
<dbReference type="Pfam" id="PF02374">
    <property type="entry name" value="ArsA_ATPase"/>
    <property type="match status" value="1"/>
</dbReference>
<dbReference type="Proteomes" id="UP000199266">
    <property type="component" value="Unassembled WGS sequence"/>
</dbReference>
<name>A0A1H3GW60_9BACT</name>
<dbReference type="AlphaFoldDB" id="A0A1H3GW60"/>
<organism evidence="3 4">
    <name type="scientific">Acetomicrobium thermoterrenum DSM 13490</name>
    <dbReference type="NCBI Taxonomy" id="1120987"/>
    <lineage>
        <taxon>Bacteria</taxon>
        <taxon>Thermotogati</taxon>
        <taxon>Synergistota</taxon>
        <taxon>Synergistia</taxon>
        <taxon>Synergistales</taxon>
        <taxon>Acetomicrobiaceae</taxon>
        <taxon>Acetomicrobium</taxon>
    </lineage>
</organism>
<dbReference type="EMBL" id="FNPD01000010">
    <property type="protein sequence ID" value="SDY06734.1"/>
    <property type="molecule type" value="Genomic_DNA"/>
</dbReference>
<keyword evidence="3" id="KW-0067">ATP-binding</keyword>
<evidence type="ECO:0000259" key="2">
    <source>
        <dbReference type="Pfam" id="PF02374"/>
    </source>
</evidence>
<sequence length="308" mass="34498">MNMAALFDKKYVFFGGKGGTGKTTCAAAFSLKASEMKKKVLLVSTDPAHSLSDIYDTSIGPKGAQLSDNLFAVEIDPEVEAKKYIEGIKRQLSGVVSNVVIEALQKQIDAAYMSPGSEEAAIFDKFLEIMESSEKKFDVVVFDTAPTGHTLRLLSLPKLLGLWINSLIEKRKNAVKLLEKASGVKNDDPVLRILQNRKNMFEKAWNILSDFRQTAFVFVLTPERLPIFETERAIQYLEHSGIKVAGVVVNGVIPQAAEGAFMNKRREVQNRYIREIHGKFKEKVLAEIDLLDEDIWGMDNLRRIAEML</sequence>
<accession>A0A1H3GW60</accession>
<evidence type="ECO:0000313" key="4">
    <source>
        <dbReference type="Proteomes" id="UP000199266"/>
    </source>
</evidence>
<keyword evidence="3" id="KW-0547">Nucleotide-binding</keyword>
<comment type="similarity">
    <text evidence="1">Belongs to the arsA ATPase family.</text>
</comment>
<dbReference type="InterPro" id="IPR027417">
    <property type="entry name" value="P-loop_NTPase"/>
</dbReference>
<proteinExistence type="inferred from homology"/>
<dbReference type="GO" id="GO:0005524">
    <property type="term" value="F:ATP binding"/>
    <property type="evidence" value="ECO:0007669"/>
    <property type="project" value="UniProtKB-KW"/>
</dbReference>
<dbReference type="PANTHER" id="PTHR10803:SF3">
    <property type="entry name" value="ATPASE GET3"/>
    <property type="match status" value="1"/>
</dbReference>
<evidence type="ECO:0000256" key="1">
    <source>
        <dbReference type="ARBA" id="ARBA00011040"/>
    </source>
</evidence>
<dbReference type="SUPFAM" id="SSF52540">
    <property type="entry name" value="P-loop containing nucleoside triphosphate hydrolases"/>
    <property type="match status" value="1"/>
</dbReference>
<dbReference type="PANTHER" id="PTHR10803">
    <property type="entry name" value="ARSENICAL PUMP-DRIVING ATPASE ARSENITE-TRANSLOCATING ATPASE"/>
    <property type="match status" value="1"/>
</dbReference>
<evidence type="ECO:0000313" key="3">
    <source>
        <dbReference type="EMBL" id="SDY06734.1"/>
    </source>
</evidence>
<dbReference type="NCBIfam" id="TIGR00345">
    <property type="entry name" value="GET3_arsA_TRC40"/>
    <property type="match status" value="1"/>
</dbReference>
<feature type="domain" description="ArsA/GET3 Anion-transporting ATPase-like" evidence="2">
    <location>
        <begin position="10"/>
        <end position="308"/>
    </location>
</feature>